<dbReference type="InterPro" id="IPR035926">
    <property type="entry name" value="NusB-like_sf"/>
</dbReference>
<dbReference type="AlphaFoldDB" id="A0A6J7PPS0"/>
<accession>A0A6J7PPS0</accession>
<dbReference type="GO" id="GO:0006353">
    <property type="term" value="P:DNA-templated transcription termination"/>
    <property type="evidence" value="ECO:0007669"/>
    <property type="project" value="InterPro"/>
</dbReference>
<proteinExistence type="inferred from homology"/>
<reference evidence="8" key="1">
    <citation type="submission" date="2020-05" db="EMBL/GenBank/DDBJ databases">
        <authorList>
            <person name="Chiriac C."/>
            <person name="Salcher M."/>
            <person name="Ghai R."/>
            <person name="Kavagutti S V."/>
        </authorList>
    </citation>
    <scope>NUCLEOTIDE SEQUENCE</scope>
</reference>
<dbReference type="NCBIfam" id="TIGR01951">
    <property type="entry name" value="nusB"/>
    <property type="match status" value="1"/>
</dbReference>
<dbReference type="PANTHER" id="PTHR11078:SF3">
    <property type="entry name" value="ANTITERMINATION NUSB DOMAIN-CONTAINING PROTEIN"/>
    <property type="match status" value="1"/>
</dbReference>
<comment type="similarity">
    <text evidence="1">Belongs to the NusB family.</text>
</comment>
<evidence type="ECO:0000259" key="6">
    <source>
        <dbReference type="Pfam" id="PF01029"/>
    </source>
</evidence>
<dbReference type="EMBL" id="CAFBOZ010000141">
    <property type="protein sequence ID" value="CAB5007386.1"/>
    <property type="molecule type" value="Genomic_DNA"/>
</dbReference>
<dbReference type="InterPro" id="IPR006027">
    <property type="entry name" value="NusB_RsmB_TIM44"/>
</dbReference>
<dbReference type="EMBL" id="CAFBNF010000433">
    <property type="protein sequence ID" value="CAB4966054.1"/>
    <property type="molecule type" value="Genomic_DNA"/>
</dbReference>
<protein>
    <submittedName>
        <fullName evidence="8">Unannotated protein</fullName>
    </submittedName>
</protein>
<dbReference type="InterPro" id="IPR011605">
    <property type="entry name" value="NusB_fam"/>
</dbReference>
<name>A0A6J7PPS0_9ZZZZ</name>
<evidence type="ECO:0000313" key="7">
    <source>
        <dbReference type="EMBL" id="CAB4966054.1"/>
    </source>
</evidence>
<sequence length="133" mass="14828">MTARRKARKRALDLLYEADIRGIDPTGLVTEREVDGIDDYALMLARGVITHGARIDELLETHSLDWTLDRMPAVDRTILRIAVFEILWNDDVPDSVAIDEAVELASALSTDDSASFVNGLLGRIEELKPRLVV</sequence>
<keyword evidence="3" id="KW-0694">RNA-binding</keyword>
<feature type="domain" description="NusB/RsmB/TIM44" evidence="6">
    <location>
        <begin position="5"/>
        <end position="125"/>
    </location>
</feature>
<dbReference type="HAMAP" id="MF_00073">
    <property type="entry name" value="NusB"/>
    <property type="match status" value="1"/>
</dbReference>
<gene>
    <name evidence="7" type="ORF">UFOPK3773_02474</name>
    <name evidence="8" type="ORF">UFOPK3992_01057</name>
</gene>
<dbReference type="GO" id="GO:0005829">
    <property type="term" value="C:cytosol"/>
    <property type="evidence" value="ECO:0007669"/>
    <property type="project" value="TreeGrafter"/>
</dbReference>
<dbReference type="SUPFAM" id="SSF48013">
    <property type="entry name" value="NusB-like"/>
    <property type="match status" value="1"/>
</dbReference>
<keyword evidence="2" id="KW-0889">Transcription antitermination</keyword>
<dbReference type="GO" id="GO:0003723">
    <property type="term" value="F:RNA binding"/>
    <property type="evidence" value="ECO:0007669"/>
    <property type="project" value="UniProtKB-KW"/>
</dbReference>
<evidence type="ECO:0000256" key="4">
    <source>
        <dbReference type="ARBA" id="ARBA00023015"/>
    </source>
</evidence>
<evidence type="ECO:0000256" key="1">
    <source>
        <dbReference type="ARBA" id="ARBA00005952"/>
    </source>
</evidence>
<keyword evidence="5" id="KW-0804">Transcription</keyword>
<organism evidence="8">
    <name type="scientific">freshwater metagenome</name>
    <dbReference type="NCBI Taxonomy" id="449393"/>
    <lineage>
        <taxon>unclassified sequences</taxon>
        <taxon>metagenomes</taxon>
        <taxon>ecological metagenomes</taxon>
    </lineage>
</organism>
<dbReference type="Gene3D" id="1.10.940.10">
    <property type="entry name" value="NusB-like"/>
    <property type="match status" value="1"/>
</dbReference>
<evidence type="ECO:0000256" key="5">
    <source>
        <dbReference type="ARBA" id="ARBA00023163"/>
    </source>
</evidence>
<evidence type="ECO:0000313" key="8">
    <source>
        <dbReference type="EMBL" id="CAB5007386.1"/>
    </source>
</evidence>
<evidence type="ECO:0000256" key="3">
    <source>
        <dbReference type="ARBA" id="ARBA00022884"/>
    </source>
</evidence>
<keyword evidence="4" id="KW-0805">Transcription regulation</keyword>
<dbReference type="PANTHER" id="PTHR11078">
    <property type="entry name" value="N UTILIZATION SUBSTANCE PROTEIN B-RELATED"/>
    <property type="match status" value="1"/>
</dbReference>
<dbReference type="GO" id="GO:0031564">
    <property type="term" value="P:transcription antitermination"/>
    <property type="evidence" value="ECO:0007669"/>
    <property type="project" value="UniProtKB-KW"/>
</dbReference>
<evidence type="ECO:0000256" key="2">
    <source>
        <dbReference type="ARBA" id="ARBA00022814"/>
    </source>
</evidence>
<dbReference type="Pfam" id="PF01029">
    <property type="entry name" value="NusB"/>
    <property type="match status" value="1"/>
</dbReference>